<evidence type="ECO:0000256" key="1">
    <source>
        <dbReference type="ARBA" id="ARBA00022527"/>
    </source>
</evidence>
<dbReference type="PROSITE" id="PS50011">
    <property type="entry name" value="PROTEIN_KINASE_DOM"/>
    <property type="match status" value="1"/>
</dbReference>
<dbReference type="AlphaFoldDB" id="A0A3B3DP84"/>
<name>A0A3B3DP84_ORYME</name>
<dbReference type="SMART" id="SM00220">
    <property type="entry name" value="S_TKc"/>
    <property type="match status" value="1"/>
</dbReference>
<feature type="region of interest" description="Disordered" evidence="8">
    <location>
        <begin position="270"/>
        <end position="409"/>
    </location>
</feature>
<feature type="binding site" evidence="6">
    <location>
        <position position="50"/>
    </location>
    <ligand>
        <name>ATP</name>
        <dbReference type="ChEBI" id="CHEBI:30616"/>
    </ligand>
</feature>
<dbReference type="GO" id="GO:0045944">
    <property type="term" value="P:positive regulation of transcription by RNA polymerase II"/>
    <property type="evidence" value="ECO:0007669"/>
    <property type="project" value="TreeGrafter"/>
</dbReference>
<dbReference type="PROSITE" id="PS00108">
    <property type="entry name" value="PROTEIN_KINASE_ST"/>
    <property type="match status" value="1"/>
</dbReference>
<protein>
    <recommendedName>
        <fullName evidence="9">Protein kinase domain-containing protein</fullName>
    </recommendedName>
</protein>
<dbReference type="GO" id="GO:0007224">
    <property type="term" value="P:smoothened signaling pathway"/>
    <property type="evidence" value="ECO:0007669"/>
    <property type="project" value="TreeGrafter"/>
</dbReference>
<evidence type="ECO:0000256" key="5">
    <source>
        <dbReference type="ARBA" id="ARBA00022840"/>
    </source>
</evidence>
<feature type="compositionally biased region" description="Low complexity" evidence="8">
    <location>
        <begin position="356"/>
        <end position="372"/>
    </location>
</feature>
<dbReference type="Gene3D" id="1.10.510.10">
    <property type="entry name" value="Transferase(Phosphotransferase) domain 1"/>
    <property type="match status" value="1"/>
</dbReference>
<organism evidence="10 11">
    <name type="scientific">Oryzias melastigma</name>
    <name type="common">Marine medaka</name>
    <dbReference type="NCBI Taxonomy" id="30732"/>
    <lineage>
        <taxon>Eukaryota</taxon>
        <taxon>Metazoa</taxon>
        <taxon>Chordata</taxon>
        <taxon>Craniata</taxon>
        <taxon>Vertebrata</taxon>
        <taxon>Euteleostomi</taxon>
        <taxon>Actinopterygii</taxon>
        <taxon>Neopterygii</taxon>
        <taxon>Teleostei</taxon>
        <taxon>Neoteleostei</taxon>
        <taxon>Acanthomorphata</taxon>
        <taxon>Ovalentaria</taxon>
        <taxon>Atherinomorphae</taxon>
        <taxon>Beloniformes</taxon>
        <taxon>Adrianichthyidae</taxon>
        <taxon>Oryziinae</taxon>
        <taxon>Oryzias</taxon>
    </lineage>
</organism>
<dbReference type="GO" id="GO:0005737">
    <property type="term" value="C:cytoplasm"/>
    <property type="evidence" value="ECO:0007669"/>
    <property type="project" value="TreeGrafter"/>
</dbReference>
<dbReference type="PANTHER" id="PTHR24058">
    <property type="entry name" value="DUAL SPECIFICITY PROTEIN KINASE"/>
    <property type="match status" value="1"/>
</dbReference>
<feature type="domain" description="Protein kinase" evidence="9">
    <location>
        <begin position="21"/>
        <end position="266"/>
    </location>
</feature>
<proteinExistence type="inferred from homology"/>
<keyword evidence="4" id="KW-0418">Kinase</keyword>
<dbReference type="Ensembl" id="ENSOMET00000034013.1">
    <property type="protein sequence ID" value="ENSOMEP00000031948.1"/>
    <property type="gene ID" value="ENSOMEG00000017106.1"/>
</dbReference>
<dbReference type="GO" id="GO:0003713">
    <property type="term" value="F:transcription coactivator activity"/>
    <property type="evidence" value="ECO:0007669"/>
    <property type="project" value="TreeGrafter"/>
</dbReference>
<evidence type="ECO:0000256" key="2">
    <source>
        <dbReference type="ARBA" id="ARBA00022679"/>
    </source>
</evidence>
<comment type="similarity">
    <text evidence="7">Belongs to the protein kinase superfamily.</text>
</comment>
<dbReference type="PROSITE" id="PS00107">
    <property type="entry name" value="PROTEIN_KINASE_ATP"/>
    <property type="match status" value="1"/>
</dbReference>
<reference evidence="10" key="2">
    <citation type="submission" date="2025-09" db="UniProtKB">
        <authorList>
            <consortium name="Ensembl"/>
        </authorList>
    </citation>
    <scope>IDENTIFICATION</scope>
</reference>
<evidence type="ECO:0000259" key="9">
    <source>
        <dbReference type="PROSITE" id="PS50011"/>
    </source>
</evidence>
<keyword evidence="2" id="KW-0808">Transferase</keyword>
<dbReference type="PANTHER" id="PTHR24058:SF53">
    <property type="entry name" value="HOMEODOMAIN-INTERACTING PROTEIN KINASE 2"/>
    <property type="match status" value="1"/>
</dbReference>
<keyword evidence="5 6" id="KW-0067">ATP-binding</keyword>
<evidence type="ECO:0000256" key="8">
    <source>
        <dbReference type="SAM" id="MobiDB-lite"/>
    </source>
</evidence>
<dbReference type="GO" id="GO:0042771">
    <property type="term" value="P:intrinsic apoptotic signaling pathway in response to DNA damage by p53 class mediator"/>
    <property type="evidence" value="ECO:0007669"/>
    <property type="project" value="TreeGrafter"/>
</dbReference>
<evidence type="ECO:0000256" key="7">
    <source>
        <dbReference type="RuleBase" id="RU000304"/>
    </source>
</evidence>
<evidence type="ECO:0000256" key="6">
    <source>
        <dbReference type="PROSITE-ProRule" id="PRU10141"/>
    </source>
</evidence>
<dbReference type="Gene3D" id="3.30.200.20">
    <property type="entry name" value="Phosphorylase Kinase, domain 1"/>
    <property type="match status" value="1"/>
</dbReference>
<evidence type="ECO:0000256" key="3">
    <source>
        <dbReference type="ARBA" id="ARBA00022741"/>
    </source>
</evidence>
<dbReference type="GO" id="GO:0005524">
    <property type="term" value="F:ATP binding"/>
    <property type="evidence" value="ECO:0007669"/>
    <property type="project" value="UniProtKB-UniRule"/>
</dbReference>
<feature type="compositionally biased region" description="Basic and acidic residues" evidence="8">
    <location>
        <begin position="286"/>
        <end position="296"/>
    </location>
</feature>
<reference evidence="10" key="1">
    <citation type="submission" date="2025-08" db="UniProtKB">
        <authorList>
            <consortium name="Ensembl"/>
        </authorList>
    </citation>
    <scope>IDENTIFICATION</scope>
</reference>
<dbReference type="InterPro" id="IPR008271">
    <property type="entry name" value="Ser/Thr_kinase_AS"/>
</dbReference>
<dbReference type="SUPFAM" id="SSF56112">
    <property type="entry name" value="Protein kinase-like (PK-like)"/>
    <property type="match status" value="1"/>
</dbReference>
<dbReference type="GO" id="GO:0003714">
    <property type="term" value="F:transcription corepressor activity"/>
    <property type="evidence" value="ECO:0007669"/>
    <property type="project" value="TreeGrafter"/>
</dbReference>
<dbReference type="InterPro" id="IPR000719">
    <property type="entry name" value="Prot_kinase_dom"/>
</dbReference>
<dbReference type="InterPro" id="IPR050494">
    <property type="entry name" value="Ser_Thr_dual-spec_kinase"/>
</dbReference>
<keyword evidence="3 6" id="KW-0547">Nucleotide-binding</keyword>
<dbReference type="GO" id="GO:0004713">
    <property type="term" value="F:protein tyrosine kinase activity"/>
    <property type="evidence" value="ECO:0007669"/>
    <property type="project" value="TreeGrafter"/>
</dbReference>
<feature type="compositionally biased region" description="Acidic residues" evidence="8">
    <location>
        <begin position="391"/>
        <end position="400"/>
    </location>
</feature>
<accession>A0A3B3DP84</accession>
<keyword evidence="11" id="KW-1185">Reference proteome</keyword>
<evidence type="ECO:0000256" key="4">
    <source>
        <dbReference type="ARBA" id="ARBA00022777"/>
    </source>
</evidence>
<dbReference type="InterPro" id="IPR017441">
    <property type="entry name" value="Protein_kinase_ATP_BS"/>
</dbReference>
<dbReference type="Pfam" id="PF00069">
    <property type="entry name" value="Pkinase"/>
    <property type="match status" value="1"/>
</dbReference>
<sequence>MQNNSLKVQENSILPGNKGHYLVEKFLGEGTFGKVVKCRDLLTDKHVAIKIMKRNDEGEEEIKALTELSKINADAYNLVNFVEWFRYKSDICIVFEMLDKNFNDLMKDRQSSPLDLKEVRAIAWQLIVALKGLKKLNLVHCDIKPDNIMLVDHILKPFRLKLIDFGLAEKTKNLKKGTPMQNRMFRAPEVILGLPLDESLDMWTVGYILAFLYSGYYIHPWDCEYNTIRIVWKLDTEQFVDLLKQMLEMDPKKRISPDGALQHPFFNLKKMNPKTTKPQEPAAAEAHQEPEAKEVKSVSQGPAANPQKRSSDTSKKSSVQQQKTEERKAPSVSRKRKRSDQESQETPSQGPAANPQKRSSNTSKKSSVQQQKSQERKAPSVSRKRKRSDQESQEPPESSESDSPVPKRRRSWKYRLGFDSLRCSATCFAFLHEEISLATIKLDQCLCPN</sequence>
<keyword evidence="1 7" id="KW-0723">Serine/threonine-protein kinase</keyword>
<dbReference type="GO" id="GO:0004674">
    <property type="term" value="F:protein serine/threonine kinase activity"/>
    <property type="evidence" value="ECO:0007669"/>
    <property type="project" value="UniProtKB-KW"/>
</dbReference>
<dbReference type="InterPro" id="IPR011009">
    <property type="entry name" value="Kinase-like_dom_sf"/>
</dbReference>
<dbReference type="GeneTree" id="ENSGT00940000164472"/>
<evidence type="ECO:0000313" key="11">
    <source>
        <dbReference type="Proteomes" id="UP000261560"/>
    </source>
</evidence>
<dbReference type="GO" id="GO:0046332">
    <property type="term" value="F:SMAD binding"/>
    <property type="evidence" value="ECO:0007669"/>
    <property type="project" value="TreeGrafter"/>
</dbReference>
<dbReference type="Proteomes" id="UP000261560">
    <property type="component" value="Unplaced"/>
</dbReference>
<dbReference type="GO" id="GO:0016605">
    <property type="term" value="C:PML body"/>
    <property type="evidence" value="ECO:0007669"/>
    <property type="project" value="TreeGrafter"/>
</dbReference>
<evidence type="ECO:0000313" key="10">
    <source>
        <dbReference type="Ensembl" id="ENSOMEP00000031948.1"/>
    </source>
</evidence>